<dbReference type="SUPFAM" id="SSF56672">
    <property type="entry name" value="DNA/RNA polymerases"/>
    <property type="match status" value="1"/>
</dbReference>
<dbReference type="Pfam" id="PF07727">
    <property type="entry name" value="RVT_2"/>
    <property type="match status" value="1"/>
</dbReference>
<comment type="caution">
    <text evidence="5">The sequence shown here is derived from an EMBL/GenBank/DDBJ whole genome shotgun (WGS) entry which is preliminary data.</text>
</comment>
<dbReference type="GO" id="GO:0005739">
    <property type="term" value="C:mitochondrion"/>
    <property type="evidence" value="ECO:0007669"/>
    <property type="project" value="UniProtKB-SubCell"/>
</dbReference>
<feature type="region of interest" description="Disordered" evidence="3">
    <location>
        <begin position="73"/>
        <end position="94"/>
    </location>
</feature>
<organism evidence="5 6">
    <name type="scientific">Monosporascus ibericus</name>
    <dbReference type="NCBI Taxonomy" id="155417"/>
    <lineage>
        <taxon>Eukaryota</taxon>
        <taxon>Fungi</taxon>
        <taxon>Dikarya</taxon>
        <taxon>Ascomycota</taxon>
        <taxon>Pezizomycotina</taxon>
        <taxon>Sordariomycetes</taxon>
        <taxon>Xylariomycetidae</taxon>
        <taxon>Xylariales</taxon>
        <taxon>Xylariales incertae sedis</taxon>
        <taxon>Monosporascus</taxon>
    </lineage>
</organism>
<dbReference type="GO" id="GO:0003676">
    <property type="term" value="F:nucleic acid binding"/>
    <property type="evidence" value="ECO:0007669"/>
    <property type="project" value="InterPro"/>
</dbReference>
<dbReference type="Proteomes" id="UP000293360">
    <property type="component" value="Unassembled WGS sequence"/>
</dbReference>
<evidence type="ECO:0000256" key="3">
    <source>
        <dbReference type="SAM" id="MobiDB-lite"/>
    </source>
</evidence>
<keyword evidence="2" id="KW-0496">Mitochondrion</keyword>
<keyword evidence="6" id="KW-1185">Reference proteome</keyword>
<gene>
    <name evidence="5" type="ORF">DL764_010211</name>
</gene>
<evidence type="ECO:0000256" key="2">
    <source>
        <dbReference type="ARBA" id="ARBA00023128"/>
    </source>
</evidence>
<evidence type="ECO:0000313" key="6">
    <source>
        <dbReference type="Proteomes" id="UP000293360"/>
    </source>
</evidence>
<reference evidence="5 6" key="1">
    <citation type="submission" date="2018-06" db="EMBL/GenBank/DDBJ databases">
        <title>Complete Genomes of Monosporascus.</title>
        <authorList>
            <person name="Robinson A.J."/>
            <person name="Natvig D.O."/>
        </authorList>
    </citation>
    <scope>NUCLEOTIDE SEQUENCE [LARGE SCALE GENOMIC DNA]</scope>
    <source>
        <strain evidence="5 6">CBS 110550</strain>
    </source>
</reference>
<evidence type="ECO:0000259" key="4">
    <source>
        <dbReference type="Pfam" id="PF07727"/>
    </source>
</evidence>
<dbReference type="InterPro" id="IPR013103">
    <property type="entry name" value="RVT_2"/>
</dbReference>
<dbReference type="STRING" id="155417.A0A4Q4SVW0"/>
<protein>
    <recommendedName>
        <fullName evidence="4">Reverse transcriptase Ty1/copia-type domain-containing protein</fullName>
    </recommendedName>
</protein>
<dbReference type="OrthoDB" id="4746249at2759"/>
<dbReference type="InterPro" id="IPR036397">
    <property type="entry name" value="RNaseH_sf"/>
</dbReference>
<dbReference type="InterPro" id="IPR043502">
    <property type="entry name" value="DNA/RNA_pol_sf"/>
</dbReference>
<dbReference type="Gene3D" id="3.30.420.10">
    <property type="entry name" value="Ribonuclease H-like superfamily/Ribonuclease H"/>
    <property type="match status" value="1"/>
</dbReference>
<dbReference type="AlphaFoldDB" id="A0A4Q4SVW0"/>
<feature type="domain" description="Reverse transcriptase Ty1/copia-type" evidence="4">
    <location>
        <begin position="179"/>
        <end position="357"/>
    </location>
</feature>
<name>A0A4Q4SVW0_9PEZI</name>
<dbReference type="EMBL" id="QJNU01001292">
    <property type="protein sequence ID" value="RYO77524.1"/>
    <property type="molecule type" value="Genomic_DNA"/>
</dbReference>
<accession>A0A4Q4SVW0</accession>
<evidence type="ECO:0000313" key="5">
    <source>
        <dbReference type="EMBL" id="RYO77524.1"/>
    </source>
</evidence>
<feature type="compositionally biased region" description="Basic residues" evidence="3">
    <location>
        <begin position="85"/>
        <end position="94"/>
    </location>
</feature>
<sequence length="363" mass="41458">MKGIKLVISSPHNQYQNGVAEKGIQFLQDKARATSAQIKIPTCFWDFVMEVITHTINRTGQSTGVKVKNKDHNVVSEDDTDKETKKVKRKKGRPKKTVPKLYTLEAPDEAPELIRKLKLALTQEGDDYGLHTFHFSPSSNDENFFGSSGNAERAIRNAYEYQQMVNMLKDKYDGIFEDSENINLALAAYLGWHILQIDFIAAYLNGNLKEDIYMKQFPMLKKYFDTYPEDRQKYQFSPKKVIKLMNPLYGLKQAGTAWQERIKKILAKLGFHPLISDDAIYFNLETGNVIASYVNDFLLFGADRQYLKSVAKEIAENVPIKDLGNADWYLGVRIVRSSSTGDVRLDQQQYIEKSLNVCNVNLG</sequence>
<comment type="subcellular location">
    <subcellularLocation>
        <location evidence="1">Mitochondrion</location>
    </subcellularLocation>
</comment>
<evidence type="ECO:0000256" key="1">
    <source>
        <dbReference type="ARBA" id="ARBA00004173"/>
    </source>
</evidence>
<proteinExistence type="predicted"/>